<comment type="caution">
    <text evidence="1">The sequence shown here is derived from an EMBL/GenBank/DDBJ whole genome shotgun (WGS) entry which is preliminary data.</text>
</comment>
<evidence type="ECO:0000313" key="2">
    <source>
        <dbReference type="Proteomes" id="UP001070176"/>
    </source>
</evidence>
<dbReference type="Proteomes" id="UP001070176">
    <property type="component" value="Unassembled WGS sequence"/>
</dbReference>
<reference evidence="1" key="1">
    <citation type="submission" date="2022-10" db="EMBL/GenBank/DDBJ databases">
        <title>Chryseobacterium sp. nov., a novel bacterial species.</title>
        <authorList>
            <person name="Cao Y."/>
        </authorList>
    </citation>
    <scope>NUCLEOTIDE SEQUENCE</scope>
    <source>
        <strain evidence="1">KC 927</strain>
    </source>
</reference>
<dbReference type="RefSeq" id="WP_267281896.1">
    <property type="nucleotide sequence ID" value="NZ_JAOVZV010000015.1"/>
</dbReference>
<organism evidence="1 2">
    <name type="scientific">Chryseobacterium luquanense</name>
    <dbReference type="NCBI Taxonomy" id="2983766"/>
    <lineage>
        <taxon>Bacteria</taxon>
        <taxon>Pseudomonadati</taxon>
        <taxon>Bacteroidota</taxon>
        <taxon>Flavobacteriia</taxon>
        <taxon>Flavobacteriales</taxon>
        <taxon>Weeksellaceae</taxon>
        <taxon>Chryseobacterium group</taxon>
        <taxon>Chryseobacterium</taxon>
    </lineage>
</organism>
<name>A0ABT3Y5H2_9FLAO</name>
<gene>
    <name evidence="1" type="ORF">OEA66_13690</name>
</gene>
<sequence>MKDLFEFRASINNDNFHFTDEMTDHFIKLIESKSLFWGGGYGDNYMQGSLYCDENLHTEIVAYFQRLNDNIKVDISIFGISKI</sequence>
<evidence type="ECO:0000313" key="1">
    <source>
        <dbReference type="EMBL" id="MCX8533400.1"/>
    </source>
</evidence>
<accession>A0ABT3Y5H2</accession>
<keyword evidence="2" id="KW-1185">Reference proteome</keyword>
<proteinExistence type="predicted"/>
<protein>
    <submittedName>
        <fullName evidence="1">Uncharacterized protein</fullName>
    </submittedName>
</protein>
<dbReference type="EMBL" id="JAOVZV010000015">
    <property type="protein sequence ID" value="MCX8533400.1"/>
    <property type="molecule type" value="Genomic_DNA"/>
</dbReference>